<dbReference type="Pfam" id="PF21274">
    <property type="entry name" value="Rng_hyd_C"/>
    <property type="match status" value="1"/>
</dbReference>
<name>A0ABV7UKM1_9HYPH</name>
<organism evidence="5 6">
    <name type="scientific">Camelimonas fluminis</name>
    <dbReference type="NCBI Taxonomy" id="1576911"/>
    <lineage>
        <taxon>Bacteria</taxon>
        <taxon>Pseudomonadati</taxon>
        <taxon>Pseudomonadota</taxon>
        <taxon>Alphaproteobacteria</taxon>
        <taxon>Hyphomicrobiales</taxon>
        <taxon>Chelatococcaceae</taxon>
        <taxon>Camelimonas</taxon>
    </lineage>
</organism>
<dbReference type="PRINTS" id="PR00420">
    <property type="entry name" value="RNGMNOXGNASE"/>
</dbReference>
<dbReference type="PANTHER" id="PTHR43004">
    <property type="entry name" value="TRK SYSTEM POTASSIUM UPTAKE PROTEIN"/>
    <property type="match status" value="1"/>
</dbReference>
<feature type="domain" description="FAD-binding" evidence="4">
    <location>
        <begin position="2"/>
        <end position="361"/>
    </location>
</feature>
<dbReference type="InterPro" id="IPR050641">
    <property type="entry name" value="RIFMO-like"/>
</dbReference>
<comment type="cofactor">
    <cofactor evidence="1">
        <name>FAD</name>
        <dbReference type="ChEBI" id="CHEBI:57692"/>
    </cofactor>
</comment>
<evidence type="ECO:0000313" key="5">
    <source>
        <dbReference type="EMBL" id="MFC3639026.1"/>
    </source>
</evidence>
<keyword evidence="2" id="KW-0285">Flavoprotein</keyword>
<dbReference type="SUPFAM" id="SSF51905">
    <property type="entry name" value="FAD/NAD(P)-binding domain"/>
    <property type="match status" value="1"/>
</dbReference>
<dbReference type="EMBL" id="JBHRYC010000086">
    <property type="protein sequence ID" value="MFC3639026.1"/>
    <property type="molecule type" value="Genomic_DNA"/>
</dbReference>
<dbReference type="Gene3D" id="3.30.70.2450">
    <property type="match status" value="1"/>
</dbReference>
<accession>A0ABV7UKM1</accession>
<keyword evidence="5" id="KW-0560">Oxidoreductase</keyword>
<dbReference type="GO" id="GO:0004497">
    <property type="term" value="F:monooxygenase activity"/>
    <property type="evidence" value="ECO:0007669"/>
    <property type="project" value="UniProtKB-KW"/>
</dbReference>
<evidence type="ECO:0000256" key="2">
    <source>
        <dbReference type="ARBA" id="ARBA00022630"/>
    </source>
</evidence>
<keyword evidence="6" id="KW-1185">Reference proteome</keyword>
<evidence type="ECO:0000313" key="6">
    <source>
        <dbReference type="Proteomes" id="UP001595704"/>
    </source>
</evidence>
<dbReference type="InterPro" id="IPR002938">
    <property type="entry name" value="FAD-bd"/>
</dbReference>
<keyword evidence="3" id="KW-0274">FAD</keyword>
<evidence type="ECO:0000259" key="4">
    <source>
        <dbReference type="Pfam" id="PF01494"/>
    </source>
</evidence>
<gene>
    <name evidence="5" type="ORF">ACFONL_16925</name>
</gene>
<protein>
    <submittedName>
        <fullName evidence="5">FAD-dependent monooxygenase</fullName>
    </submittedName>
</protein>
<comment type="caution">
    <text evidence="5">The sequence shown here is derived from an EMBL/GenBank/DDBJ whole genome shotgun (WGS) entry which is preliminary data.</text>
</comment>
<keyword evidence="5" id="KW-0503">Monooxygenase</keyword>
<dbReference type="RefSeq" id="WP_244642825.1">
    <property type="nucleotide sequence ID" value="NZ_BNCG01000003.1"/>
</dbReference>
<proteinExistence type="predicted"/>
<evidence type="ECO:0000256" key="1">
    <source>
        <dbReference type="ARBA" id="ARBA00001974"/>
    </source>
</evidence>
<evidence type="ECO:0000256" key="3">
    <source>
        <dbReference type="ARBA" id="ARBA00022827"/>
    </source>
</evidence>
<dbReference type="Pfam" id="PF01494">
    <property type="entry name" value="FAD_binding_3"/>
    <property type="match status" value="1"/>
</dbReference>
<dbReference type="Proteomes" id="UP001595704">
    <property type="component" value="Unassembled WGS sequence"/>
</dbReference>
<dbReference type="PANTHER" id="PTHR43004:SF19">
    <property type="entry name" value="BINDING MONOOXYGENASE, PUTATIVE (JCVI)-RELATED"/>
    <property type="match status" value="1"/>
</dbReference>
<sequence length="545" mass="58198">MADVLVVGAGPVGLVLAAGLRRHGVRVRIVDGRTEPLLFCRAIGVTPRTLEVYEEMGVAMDMINAGLWLEGVRVDLGGAVSRTQSVDLSDLPYASLGLPQPETERILTRHLSRLGVEIERGVTFLSLQQDGNRVRVQLVGADGSMETADFAYVAGCDGAHSDVRRAIGVGFSGEALPYPFMLGDVKAQWPADAGLPRGYALRALRVRENAPPDMFIAIPLPQPDRYRVSMLAGPEAAGPATDAVEHGLQSSQTGPTLADLQAVADRVMVRPPVLSDMRWSSLFRISMRLADSYRVGRVFIAGDAAHIHPPTGGQGMNTGIQDAFNLAWKLGLVIAGQATPALLDSYEAERRPVAQDVIKRTTEESLSLGRPRQPVDRLADTQILVSYRGGAGFHDHLAAARDARELAPLAGDRAPDAHGLVRSGVGFPLRLFDLMRGAGFRLVVAIDGAAASLAELEQRAATLGAAGFPVSVIAVQLAPDEARSTPAQPCHMAVARDAAGSFARAWRARPGDAFLVRPDGYLAWTARPFDMDSLVAALRNVFVAQ</sequence>
<reference evidence="6" key="1">
    <citation type="journal article" date="2019" name="Int. J. Syst. Evol. Microbiol.">
        <title>The Global Catalogue of Microorganisms (GCM) 10K type strain sequencing project: providing services to taxonomists for standard genome sequencing and annotation.</title>
        <authorList>
            <consortium name="The Broad Institute Genomics Platform"/>
            <consortium name="The Broad Institute Genome Sequencing Center for Infectious Disease"/>
            <person name="Wu L."/>
            <person name="Ma J."/>
        </authorList>
    </citation>
    <scope>NUCLEOTIDE SEQUENCE [LARGE SCALE GENOMIC DNA]</scope>
    <source>
        <strain evidence="6">KCTC 42282</strain>
    </source>
</reference>
<dbReference type="Gene3D" id="3.40.30.120">
    <property type="match status" value="1"/>
</dbReference>
<dbReference type="Gene3D" id="3.50.50.60">
    <property type="entry name" value="FAD/NAD(P)-binding domain"/>
    <property type="match status" value="1"/>
</dbReference>
<dbReference type="InterPro" id="IPR036188">
    <property type="entry name" value="FAD/NAD-bd_sf"/>
</dbReference>